<comment type="caution">
    <text evidence="2">The sequence shown here is derived from an EMBL/GenBank/DDBJ whole genome shotgun (WGS) entry which is preliminary data.</text>
</comment>
<dbReference type="Proteomes" id="UP000003257">
    <property type="component" value="Unassembled WGS sequence"/>
</dbReference>
<feature type="non-terminal residue" evidence="2">
    <location>
        <position position="145"/>
    </location>
</feature>
<dbReference type="EMBL" id="ABID01000034">
    <property type="protein sequence ID" value="EDQ03176.1"/>
    <property type="molecule type" value="Genomic_DNA"/>
</dbReference>
<evidence type="ECO:0000313" key="3">
    <source>
        <dbReference type="Proteomes" id="UP000003257"/>
    </source>
</evidence>
<evidence type="ECO:0008006" key="4">
    <source>
        <dbReference type="Google" id="ProtNLM"/>
    </source>
</evidence>
<evidence type="ECO:0000256" key="1">
    <source>
        <dbReference type="SAM" id="SignalP"/>
    </source>
</evidence>
<protein>
    <recommendedName>
        <fullName evidence="4">Universal stress protein</fullName>
    </recommendedName>
</protein>
<proteinExistence type="predicted"/>
<name>A0ABM9X1H4_9RHOB</name>
<keyword evidence="3" id="KW-1185">Reference proteome</keyword>
<feature type="chain" id="PRO_5046608219" description="Universal stress protein" evidence="1">
    <location>
        <begin position="18"/>
        <end position="145"/>
    </location>
</feature>
<reference evidence="2 3" key="1">
    <citation type="submission" date="2007-11" db="EMBL/GenBank/DDBJ databases">
        <authorList>
            <person name="Wagner-Dobler I."/>
            <person name="Ferriera S."/>
            <person name="Johnson J."/>
            <person name="Kravitz S."/>
            <person name="Beeson K."/>
            <person name="Sutton G."/>
            <person name="Rogers Y.-H."/>
            <person name="Friedman R."/>
            <person name="Frazier M."/>
            <person name="Venter J.C."/>
        </authorList>
    </citation>
    <scope>NUCLEOTIDE SEQUENCE [LARGE SCALE GENOMIC DNA]</scope>
    <source>
        <strain evidence="2 3">HEL-45</strain>
    </source>
</reference>
<accession>A0ABM9X1H4</accession>
<sequence>MKNRTVLLIMNSSTSMAWLTQFAENSLRDNIHLLCLVIDPAPSLPMQIYGLTAYGAMTVPTDWPETVSRARATLKASVQEREQILANAKASGEVLGALVSSAEVKGHVARCAKVSDEAFLADNMRHHESHLYEAASAILYDSPIG</sequence>
<organism evidence="2 3">
    <name type="scientific">Sulfitobacter indolifex HEL-45</name>
    <dbReference type="NCBI Taxonomy" id="391624"/>
    <lineage>
        <taxon>Bacteria</taxon>
        <taxon>Pseudomonadati</taxon>
        <taxon>Pseudomonadota</taxon>
        <taxon>Alphaproteobacteria</taxon>
        <taxon>Rhodobacterales</taxon>
        <taxon>Roseobacteraceae</taxon>
        <taxon>Sulfitobacter</taxon>
    </lineage>
</organism>
<keyword evidence="1" id="KW-0732">Signal</keyword>
<feature type="signal peptide" evidence="1">
    <location>
        <begin position="1"/>
        <end position="17"/>
    </location>
</feature>
<gene>
    <name evidence="2" type="ORF">OIHEL45_20301</name>
</gene>
<evidence type="ECO:0000313" key="2">
    <source>
        <dbReference type="EMBL" id="EDQ03176.1"/>
    </source>
</evidence>